<organism evidence="1 2">
    <name type="scientific">Entomophthora muscae</name>
    <dbReference type="NCBI Taxonomy" id="34485"/>
    <lineage>
        <taxon>Eukaryota</taxon>
        <taxon>Fungi</taxon>
        <taxon>Fungi incertae sedis</taxon>
        <taxon>Zoopagomycota</taxon>
        <taxon>Entomophthoromycotina</taxon>
        <taxon>Entomophthoromycetes</taxon>
        <taxon>Entomophthorales</taxon>
        <taxon>Entomophthoraceae</taxon>
        <taxon>Entomophthora</taxon>
    </lineage>
</organism>
<evidence type="ECO:0000313" key="2">
    <source>
        <dbReference type="Proteomes" id="UP001165960"/>
    </source>
</evidence>
<name>A0ACC2SHC7_9FUNG</name>
<dbReference type="Proteomes" id="UP001165960">
    <property type="component" value="Unassembled WGS sequence"/>
</dbReference>
<protein>
    <submittedName>
        <fullName evidence="1">Uncharacterized protein</fullName>
    </submittedName>
</protein>
<reference evidence="1" key="1">
    <citation type="submission" date="2022-04" db="EMBL/GenBank/DDBJ databases">
        <title>Genome of the entomopathogenic fungus Entomophthora muscae.</title>
        <authorList>
            <person name="Elya C."/>
            <person name="Lovett B.R."/>
            <person name="Lee E."/>
            <person name="Macias A.M."/>
            <person name="Hajek A.E."/>
            <person name="De Bivort B.L."/>
            <person name="Kasson M.T."/>
            <person name="De Fine Licht H.H."/>
            <person name="Stajich J.E."/>
        </authorList>
    </citation>
    <scope>NUCLEOTIDE SEQUENCE</scope>
    <source>
        <strain evidence="1">Berkeley</strain>
    </source>
</reference>
<dbReference type="EMBL" id="QTSX02005042">
    <property type="protein sequence ID" value="KAJ9061792.1"/>
    <property type="molecule type" value="Genomic_DNA"/>
</dbReference>
<sequence length="180" mass="20424">MEGTQQQSINAPIVRCSCGCLHRSKNRVSPTKVPTQEEDRRGEFNSDTALTQKIQGAQAVRVQSINPWLPKLTQKPTKVTITKMVRNKNYKPYISDGNQEVNDKPKFYRTTEGKLVLKKVAAFYNKVPMPCNPVTNQDPGLSEPSKCHSRFHHAKYYPPKQEGSKSCKTFIKIDQVNGFK</sequence>
<accession>A0ACC2SHC7</accession>
<comment type="caution">
    <text evidence="1">The sequence shown here is derived from an EMBL/GenBank/DDBJ whole genome shotgun (WGS) entry which is preliminary data.</text>
</comment>
<gene>
    <name evidence="1" type="ORF">DSO57_1017199</name>
</gene>
<evidence type="ECO:0000313" key="1">
    <source>
        <dbReference type="EMBL" id="KAJ9061792.1"/>
    </source>
</evidence>
<proteinExistence type="predicted"/>
<keyword evidence="2" id="KW-1185">Reference proteome</keyword>